<dbReference type="Gene3D" id="3.50.30.30">
    <property type="match status" value="1"/>
</dbReference>
<name>A0AA88U138_9TELE</name>
<reference evidence="2" key="1">
    <citation type="submission" date="2023-08" db="EMBL/GenBank/DDBJ databases">
        <title>Chromosome-level Genome Assembly of mud carp (Cirrhinus molitorella).</title>
        <authorList>
            <person name="Liu H."/>
        </authorList>
    </citation>
    <scope>NUCLEOTIDE SEQUENCE</scope>
    <source>
        <strain evidence="2">Prfri</strain>
        <tissue evidence="2">Muscle</tissue>
    </source>
</reference>
<dbReference type="InterPro" id="IPR003137">
    <property type="entry name" value="PA_domain"/>
</dbReference>
<sequence length="232" mass="25758">MGMRWTELRPRSDWSIPVIAKRLNARHDWLNGRWGTDPYRLLDAGDGCKPVTSVKGAVAFISEGGCSFFTKIKNMDESNVTGVLVYALPGNPIQDMNCIGDDCSTSINIPASMVHVEPSVMQALRKGSPVNVMFQITPSPNFFFAINQKGELSEMGWFLYPTFRFMAWQAQFTFNEALQEQLSRPAVVIPVFDRHLMQGEMGAQAVVDLPGGLSFSLVTSTMTDLSLDILKI</sequence>
<comment type="caution">
    <text evidence="2">The sequence shown here is derived from an EMBL/GenBank/DDBJ whole genome shotgun (WGS) entry which is preliminary data.</text>
</comment>
<dbReference type="AlphaFoldDB" id="A0AA88U138"/>
<keyword evidence="3" id="KW-1185">Reference proteome</keyword>
<dbReference type="CDD" id="cd00538">
    <property type="entry name" value="PA"/>
    <property type="match status" value="1"/>
</dbReference>
<evidence type="ECO:0000313" key="3">
    <source>
        <dbReference type="Proteomes" id="UP001187343"/>
    </source>
</evidence>
<evidence type="ECO:0000259" key="1">
    <source>
        <dbReference type="Pfam" id="PF02225"/>
    </source>
</evidence>
<accession>A0AA88U138</accession>
<organism evidence="2 3">
    <name type="scientific">Cirrhinus molitorella</name>
    <name type="common">mud carp</name>
    <dbReference type="NCBI Taxonomy" id="172907"/>
    <lineage>
        <taxon>Eukaryota</taxon>
        <taxon>Metazoa</taxon>
        <taxon>Chordata</taxon>
        <taxon>Craniata</taxon>
        <taxon>Vertebrata</taxon>
        <taxon>Euteleostomi</taxon>
        <taxon>Actinopterygii</taxon>
        <taxon>Neopterygii</taxon>
        <taxon>Teleostei</taxon>
        <taxon>Ostariophysi</taxon>
        <taxon>Cypriniformes</taxon>
        <taxon>Cyprinidae</taxon>
        <taxon>Labeoninae</taxon>
        <taxon>Labeonini</taxon>
        <taxon>Cirrhinus</taxon>
    </lineage>
</organism>
<dbReference type="PANTHER" id="PTHR39319:SF1">
    <property type="entry name" value="SI:DKEY-256H2.1"/>
    <property type="match status" value="1"/>
</dbReference>
<proteinExistence type="predicted"/>
<dbReference type="Proteomes" id="UP001187343">
    <property type="component" value="Unassembled WGS sequence"/>
</dbReference>
<dbReference type="Pfam" id="PF02225">
    <property type="entry name" value="PA"/>
    <property type="match status" value="1"/>
</dbReference>
<dbReference type="PANTHER" id="PTHR39319">
    <property type="entry name" value="SI:DKEY-256H2.1"/>
    <property type="match status" value="1"/>
</dbReference>
<dbReference type="InterPro" id="IPR046450">
    <property type="entry name" value="PA_dom_sf"/>
</dbReference>
<dbReference type="InterPro" id="IPR053251">
    <property type="entry name" value="N-glycanase"/>
</dbReference>
<dbReference type="EMBL" id="JAUYZG010000007">
    <property type="protein sequence ID" value="KAK2903582.1"/>
    <property type="molecule type" value="Genomic_DNA"/>
</dbReference>
<gene>
    <name evidence="2" type="ORF">Q8A67_008295</name>
</gene>
<feature type="domain" description="PA" evidence="1">
    <location>
        <begin position="44"/>
        <end position="114"/>
    </location>
</feature>
<protein>
    <recommendedName>
        <fullName evidence="1">PA domain-containing protein</fullName>
    </recommendedName>
</protein>
<evidence type="ECO:0000313" key="2">
    <source>
        <dbReference type="EMBL" id="KAK2903582.1"/>
    </source>
</evidence>
<dbReference type="SUPFAM" id="SSF52025">
    <property type="entry name" value="PA domain"/>
    <property type="match status" value="1"/>
</dbReference>